<accession>A0AAD4QPW0</accession>
<name>A0AAD4QPW0_9AGAM</name>
<comment type="caution">
    <text evidence="2">The sequence shown here is derived from an EMBL/GenBank/DDBJ whole genome shotgun (WGS) entry which is preliminary data.</text>
</comment>
<evidence type="ECO:0000313" key="2">
    <source>
        <dbReference type="EMBL" id="KAI0303764.1"/>
    </source>
</evidence>
<protein>
    <submittedName>
        <fullName evidence="2">Uncharacterized protein</fullName>
    </submittedName>
</protein>
<dbReference type="AlphaFoldDB" id="A0AAD4QPW0"/>
<organism evidence="2 3">
    <name type="scientific">Multifurca ochricompacta</name>
    <dbReference type="NCBI Taxonomy" id="376703"/>
    <lineage>
        <taxon>Eukaryota</taxon>
        <taxon>Fungi</taxon>
        <taxon>Dikarya</taxon>
        <taxon>Basidiomycota</taxon>
        <taxon>Agaricomycotina</taxon>
        <taxon>Agaricomycetes</taxon>
        <taxon>Russulales</taxon>
        <taxon>Russulaceae</taxon>
        <taxon>Multifurca</taxon>
    </lineage>
</organism>
<keyword evidence="3" id="KW-1185">Reference proteome</keyword>
<evidence type="ECO:0000256" key="1">
    <source>
        <dbReference type="SAM" id="Coils"/>
    </source>
</evidence>
<sequence length="192" mass="21087">MIDPTLLGKSFSHNSDLVDHSVDSTAAQWPITPTFPQSPIASTSSVFDPLTPREDFCSEPDVYRPEQDPICATTALLHMATPASLQATQSKPSAIVTATTTPTSSRAPSVALKLPTITQPAQALPLVNQKYLRTQTPLGNNALSKQEMIQRAKERRQQLLAELEKAKVELWEATIEQGVLIHLLKEEQHGRQ</sequence>
<keyword evidence="1" id="KW-0175">Coiled coil</keyword>
<reference evidence="2" key="1">
    <citation type="journal article" date="2022" name="New Phytol.">
        <title>Evolutionary transition to the ectomycorrhizal habit in the genomes of a hyperdiverse lineage of mushroom-forming fungi.</title>
        <authorList>
            <person name="Looney B."/>
            <person name="Miyauchi S."/>
            <person name="Morin E."/>
            <person name="Drula E."/>
            <person name="Courty P.E."/>
            <person name="Kohler A."/>
            <person name="Kuo A."/>
            <person name="LaButti K."/>
            <person name="Pangilinan J."/>
            <person name="Lipzen A."/>
            <person name="Riley R."/>
            <person name="Andreopoulos W."/>
            <person name="He G."/>
            <person name="Johnson J."/>
            <person name="Nolan M."/>
            <person name="Tritt A."/>
            <person name="Barry K.W."/>
            <person name="Grigoriev I.V."/>
            <person name="Nagy L.G."/>
            <person name="Hibbett D."/>
            <person name="Henrissat B."/>
            <person name="Matheny P.B."/>
            <person name="Labbe J."/>
            <person name="Martin F.M."/>
        </authorList>
    </citation>
    <scope>NUCLEOTIDE SEQUENCE</scope>
    <source>
        <strain evidence="2">BPL690</strain>
    </source>
</reference>
<dbReference type="EMBL" id="WTXG01000008">
    <property type="protein sequence ID" value="KAI0303764.1"/>
    <property type="molecule type" value="Genomic_DNA"/>
</dbReference>
<proteinExistence type="predicted"/>
<gene>
    <name evidence="2" type="ORF">B0F90DRAFT_1322107</name>
</gene>
<dbReference type="Proteomes" id="UP001203297">
    <property type="component" value="Unassembled WGS sequence"/>
</dbReference>
<evidence type="ECO:0000313" key="3">
    <source>
        <dbReference type="Proteomes" id="UP001203297"/>
    </source>
</evidence>
<feature type="coiled-coil region" evidence="1">
    <location>
        <begin position="142"/>
        <end position="176"/>
    </location>
</feature>